<proteinExistence type="predicted"/>
<dbReference type="eggNOG" id="ENOG502TE9D">
    <property type="taxonomic scope" value="Eukaryota"/>
</dbReference>
<reference evidence="2 3" key="1">
    <citation type="journal article" date="2008" name="Nature">
        <title>The genome of the choanoflagellate Monosiga brevicollis and the origin of metazoans.</title>
        <authorList>
            <consortium name="JGI Sequencing"/>
            <person name="King N."/>
            <person name="Westbrook M.J."/>
            <person name="Young S.L."/>
            <person name="Kuo A."/>
            <person name="Abedin M."/>
            <person name="Chapman J."/>
            <person name="Fairclough S."/>
            <person name="Hellsten U."/>
            <person name="Isogai Y."/>
            <person name="Letunic I."/>
            <person name="Marr M."/>
            <person name="Pincus D."/>
            <person name="Putnam N."/>
            <person name="Rokas A."/>
            <person name="Wright K.J."/>
            <person name="Zuzow R."/>
            <person name="Dirks W."/>
            <person name="Good M."/>
            <person name="Goodstein D."/>
            <person name="Lemons D."/>
            <person name="Li W."/>
            <person name="Lyons J.B."/>
            <person name="Morris A."/>
            <person name="Nichols S."/>
            <person name="Richter D.J."/>
            <person name="Salamov A."/>
            <person name="Bork P."/>
            <person name="Lim W.A."/>
            <person name="Manning G."/>
            <person name="Miller W.T."/>
            <person name="McGinnis W."/>
            <person name="Shapiro H."/>
            <person name="Tjian R."/>
            <person name="Grigoriev I.V."/>
            <person name="Rokhsar D."/>
        </authorList>
    </citation>
    <scope>NUCLEOTIDE SEQUENCE [LARGE SCALE GENOMIC DNA]</scope>
    <source>
        <strain evidence="3">MX1 / ATCC 50154</strain>
    </source>
</reference>
<dbReference type="AlphaFoldDB" id="A9UT67"/>
<keyword evidence="3" id="KW-1185">Reference proteome</keyword>
<accession>A9UT67</accession>
<dbReference type="Proteomes" id="UP000001357">
    <property type="component" value="Unassembled WGS sequence"/>
</dbReference>
<dbReference type="Gene3D" id="3.20.20.80">
    <property type="entry name" value="Glycosidases"/>
    <property type="match status" value="1"/>
</dbReference>
<dbReference type="KEGG" id="mbr:MONBRDRAFT_36118"/>
<name>A9UT67_MONBE</name>
<evidence type="ECO:0000256" key="1">
    <source>
        <dbReference type="SAM" id="SignalP"/>
    </source>
</evidence>
<feature type="chain" id="PRO_5002742416" description="Alpha-galactosidase" evidence="1">
    <location>
        <begin position="26"/>
        <end position="576"/>
    </location>
</feature>
<gene>
    <name evidence="2" type="ORF">MONBRDRAFT_36118</name>
</gene>
<dbReference type="GeneID" id="5889248"/>
<feature type="signal peptide" evidence="1">
    <location>
        <begin position="1"/>
        <end position="25"/>
    </location>
</feature>
<evidence type="ECO:0000313" key="2">
    <source>
        <dbReference type="EMBL" id="EDQ91439.1"/>
    </source>
</evidence>
<evidence type="ECO:0000313" key="3">
    <source>
        <dbReference type="Proteomes" id="UP000001357"/>
    </source>
</evidence>
<dbReference type="RefSeq" id="XP_001743861.1">
    <property type="nucleotide sequence ID" value="XM_001743809.1"/>
</dbReference>
<dbReference type="InParanoid" id="A9UT67"/>
<organism evidence="2 3">
    <name type="scientific">Monosiga brevicollis</name>
    <name type="common">Choanoflagellate</name>
    <dbReference type="NCBI Taxonomy" id="81824"/>
    <lineage>
        <taxon>Eukaryota</taxon>
        <taxon>Choanoflagellata</taxon>
        <taxon>Craspedida</taxon>
        <taxon>Salpingoecidae</taxon>
        <taxon>Monosiga</taxon>
    </lineage>
</organism>
<protein>
    <recommendedName>
        <fullName evidence="4">Alpha-galactosidase</fullName>
    </recommendedName>
</protein>
<dbReference type="EMBL" id="CH991545">
    <property type="protein sequence ID" value="EDQ91439.1"/>
    <property type="molecule type" value="Genomic_DNA"/>
</dbReference>
<sequence>MSVNAFGARLAVFVALALVPALVAADVGILYEVWHTTAAQAMQQVAAMHGTQLTTERVIRSNGAQDLNDVYGPYNISSDIYNVEPALGFYCLYRARAGEPGLVPDCPNITQTATAHAKLLVDMGIDYVMVDVTNWPTNTTSTDISVIRPTEVLFEEWYKLRQQNISTPAIAVWPCSPAGSNTWQVLLDKLYNNASYASLVYQQNGKKVVAIPKNPNCYDEGVAAAIAANGGRNDVTTINLWALFGPADYEAGTWGFFSPCVSSTDGTSYTTSIVGEPACNQRPTLDPATGGITEISASGAYMVSQSALPFANPGHLRGLTVARLFERVLDLRPPHLFLSSFNEHIGGRQQPVSSSKIAFNMGLPNDSQRDVVWVDTYASEFSRDMEPTVEGGDTVYRVASACVALYKAGLNCTAAPTDLCCTRADKEVFANVWSLSHASGNVYDTVLTTNAAEVSALETDGWAENCSPISGPSVFCVDTSLTDGRNGPFILYNQQLPNTIPLYRCNEPQQTHHHISTDPNCDGDGAVESTLGFIAQQRGGETLRGLYRCKTPQGGYAHSLDLPCDTPDGPVLGYVR</sequence>
<dbReference type="OMA" id="LYEVWHT"/>
<keyword evidence="1" id="KW-0732">Signal</keyword>
<evidence type="ECO:0008006" key="4">
    <source>
        <dbReference type="Google" id="ProtNLM"/>
    </source>
</evidence>